<dbReference type="GO" id="GO:0005737">
    <property type="term" value="C:cytoplasm"/>
    <property type="evidence" value="ECO:0007669"/>
    <property type="project" value="TreeGrafter"/>
</dbReference>
<dbReference type="GO" id="GO:0004029">
    <property type="term" value="F:aldehyde dehydrogenase (NAD+) activity"/>
    <property type="evidence" value="ECO:0007669"/>
    <property type="project" value="TreeGrafter"/>
</dbReference>
<dbReference type="InterPro" id="IPR001509">
    <property type="entry name" value="Epimerase_deHydtase"/>
</dbReference>
<keyword evidence="3" id="KW-1185">Reference proteome</keyword>
<evidence type="ECO:0000259" key="1">
    <source>
        <dbReference type="Pfam" id="PF01370"/>
    </source>
</evidence>
<dbReference type="PANTHER" id="PTHR48079:SF6">
    <property type="entry name" value="NAD(P)-BINDING DOMAIN-CONTAINING PROTEIN-RELATED"/>
    <property type="match status" value="1"/>
</dbReference>
<evidence type="ECO:0000313" key="2">
    <source>
        <dbReference type="EMBL" id="BBY63147.1"/>
    </source>
</evidence>
<proteinExistence type="predicted"/>
<dbReference type="RefSeq" id="WP_163746843.1">
    <property type="nucleotide sequence ID" value="NZ_AP022596.1"/>
</dbReference>
<organism evidence="2 3">
    <name type="scientific">Mycolicibacterium helvum</name>
    <dbReference type="NCBI Taxonomy" id="1534349"/>
    <lineage>
        <taxon>Bacteria</taxon>
        <taxon>Bacillati</taxon>
        <taxon>Actinomycetota</taxon>
        <taxon>Actinomycetes</taxon>
        <taxon>Mycobacteriales</taxon>
        <taxon>Mycobacteriaceae</taxon>
        <taxon>Mycolicibacterium</taxon>
    </lineage>
</organism>
<dbReference type="AlphaFoldDB" id="A0A7I7T1J9"/>
<dbReference type="PANTHER" id="PTHR48079">
    <property type="entry name" value="PROTEIN YEEZ"/>
    <property type="match status" value="1"/>
</dbReference>
<dbReference type="SUPFAM" id="SSF51735">
    <property type="entry name" value="NAD(P)-binding Rossmann-fold domains"/>
    <property type="match status" value="1"/>
</dbReference>
<protein>
    <submittedName>
        <fullName evidence="2">Putative NAD-dependent epimerase/dehydratase</fullName>
    </submittedName>
</protein>
<dbReference type="EMBL" id="AP022596">
    <property type="protein sequence ID" value="BBY63147.1"/>
    <property type="molecule type" value="Genomic_DNA"/>
</dbReference>
<evidence type="ECO:0000313" key="3">
    <source>
        <dbReference type="Proteomes" id="UP000467148"/>
    </source>
</evidence>
<dbReference type="CDD" id="cd05262">
    <property type="entry name" value="SDR_a7"/>
    <property type="match status" value="1"/>
</dbReference>
<accession>A0A7I7T1J9</accession>
<name>A0A7I7T1J9_9MYCO</name>
<dbReference type="InterPro" id="IPR051783">
    <property type="entry name" value="NAD(P)-dependent_oxidoreduct"/>
</dbReference>
<dbReference type="Gene3D" id="3.40.50.720">
    <property type="entry name" value="NAD(P)-binding Rossmann-like Domain"/>
    <property type="match status" value="1"/>
</dbReference>
<sequence>MKLFVTGASGWVGSAVVPELLGAGHQVLGLARSDASADALAKVGADVHRGDLADLDSLRSGAKAADGVIHLAFHHDFDNFTDAGELDRQAITALGETLADSGRPLVITSGTAGHAVGQVLTEDQPANPQSPRVSEQAALAFADRGVRVSIVRLAPTVHGNGDHGFVPRLIDIARDTGVAAYVGDGANRWSAVHRDDAAVLFRLAVEAPTGSVLHAIGEEGVPTRDIAATIGRHLALPVTSVAPERAIEHFGWLGAFFALDIPASSAITRQRLGWQPTGIGLLEDLDQGHYFATHANRPSA</sequence>
<dbReference type="Pfam" id="PF01370">
    <property type="entry name" value="Epimerase"/>
    <property type="match status" value="1"/>
</dbReference>
<dbReference type="KEGG" id="mhev:MHEL_13900"/>
<reference evidence="2 3" key="1">
    <citation type="journal article" date="2019" name="Emerg. Microbes Infect.">
        <title>Comprehensive subspecies identification of 175 nontuberculous mycobacteria species based on 7547 genomic profiles.</title>
        <authorList>
            <person name="Matsumoto Y."/>
            <person name="Kinjo T."/>
            <person name="Motooka D."/>
            <person name="Nabeya D."/>
            <person name="Jung N."/>
            <person name="Uechi K."/>
            <person name="Horii T."/>
            <person name="Iida T."/>
            <person name="Fujita J."/>
            <person name="Nakamura S."/>
        </authorList>
    </citation>
    <scope>NUCLEOTIDE SEQUENCE [LARGE SCALE GENOMIC DNA]</scope>
    <source>
        <strain evidence="2 3">JCM 30396</strain>
    </source>
</reference>
<feature type="domain" description="NAD-dependent epimerase/dehydratase" evidence="1">
    <location>
        <begin position="4"/>
        <end position="208"/>
    </location>
</feature>
<gene>
    <name evidence="2" type="ORF">MHEL_13900</name>
</gene>
<dbReference type="Proteomes" id="UP000467148">
    <property type="component" value="Chromosome"/>
</dbReference>
<dbReference type="InterPro" id="IPR036291">
    <property type="entry name" value="NAD(P)-bd_dom_sf"/>
</dbReference>